<dbReference type="eggNOG" id="arCOG12843">
    <property type="taxonomic scope" value="Archaea"/>
</dbReference>
<organism evidence="2 3">
    <name type="scientific">Nitrosopumilus maritimus (strain SCM1)</name>
    <dbReference type="NCBI Taxonomy" id="436308"/>
    <lineage>
        <taxon>Archaea</taxon>
        <taxon>Nitrososphaerota</taxon>
        <taxon>Nitrososphaeria</taxon>
        <taxon>Nitrosopumilales</taxon>
        <taxon>Nitrosopumilaceae</taxon>
        <taxon>Nitrosopumilus</taxon>
    </lineage>
</organism>
<dbReference type="HOGENOM" id="CLU_132451_0_0_2"/>
<dbReference type="RefSeq" id="WP_012215639.1">
    <property type="nucleotide sequence ID" value="NC_010085.1"/>
</dbReference>
<reference evidence="2 3" key="1">
    <citation type="journal article" date="2010" name="Proc. Natl. Acad. Sci. U.S.A.">
        <title>Nitrosopumilus maritimus genome reveals unique mechanisms for nitrification and autotrophy in globally distributed marine crenarchaea.</title>
        <authorList>
            <person name="Walker C.B."/>
            <person name="de la Torre J.R."/>
            <person name="Klotz M.G."/>
            <person name="Urakawa H."/>
            <person name="Pinel N."/>
            <person name="Arp D.J."/>
            <person name="Brochier-Armanet C."/>
            <person name="Chain P.S."/>
            <person name="Chan P.P."/>
            <person name="Gollabgir A."/>
            <person name="Hemp J."/>
            <person name="Hugler M."/>
            <person name="Karr E.A."/>
            <person name="Konneke M."/>
            <person name="Shin M."/>
            <person name="Lawton T.J."/>
            <person name="Lowe T."/>
            <person name="Martens-Habbena W."/>
            <person name="Sayavedra-Soto L.A."/>
            <person name="Lang D."/>
            <person name="Sievert S.M."/>
            <person name="Rosenzweig A.C."/>
            <person name="Manning G."/>
            <person name="Stahl D.A."/>
        </authorList>
    </citation>
    <scope>NUCLEOTIDE SEQUENCE [LARGE SCALE GENOMIC DNA]</scope>
    <source>
        <strain evidence="2 3">SCM1</strain>
    </source>
</reference>
<dbReference type="OrthoDB" id="2471at2157"/>
<dbReference type="EMBL" id="CP000866">
    <property type="protein sequence ID" value="ABX13152.1"/>
    <property type="molecule type" value="Genomic_DNA"/>
</dbReference>
<proteinExistence type="predicted"/>
<protein>
    <recommendedName>
        <fullName evidence="4">Thr operon leader peptide</fullName>
    </recommendedName>
</protein>
<keyword evidence="1" id="KW-0472">Membrane</keyword>
<keyword evidence="1" id="KW-1133">Transmembrane helix</keyword>
<dbReference type="InParanoid" id="A9A1H3"/>
<keyword evidence="3" id="KW-1185">Reference proteome</keyword>
<dbReference type="EnsemblBacteria" id="ABX13152">
    <property type="protein sequence ID" value="ABX13152"/>
    <property type="gene ID" value="Nmar_1256"/>
</dbReference>
<keyword evidence="1" id="KW-0812">Transmembrane</keyword>
<evidence type="ECO:0008006" key="4">
    <source>
        <dbReference type="Google" id="ProtNLM"/>
    </source>
</evidence>
<dbReference type="AlphaFoldDB" id="A9A1H3"/>
<name>A9A1H3_NITMS</name>
<evidence type="ECO:0000256" key="1">
    <source>
        <dbReference type="SAM" id="Phobius"/>
    </source>
</evidence>
<evidence type="ECO:0000313" key="2">
    <source>
        <dbReference type="EMBL" id="ABX13152.1"/>
    </source>
</evidence>
<sequence length="171" mass="19374">MNKYSVITAIAIIVIVTPFVFSTMNIVGSQQLEYRWHSPGTFSFFTMSNHGEMEFCNTLPFWMTFEKFEVSMFYTGTNVGSYEVKPLTLNPSASGVQEGVFSSENISNAQHTFMNFDFEFDSGDIRLDPNQFIVVVQTHTPILGIIPYSSTTQISAFNFDQMMNVEDLTCD</sequence>
<dbReference type="KEGG" id="nmr:Nmar_1256"/>
<dbReference type="STRING" id="436308.Nmar_1256"/>
<feature type="transmembrane region" description="Helical" evidence="1">
    <location>
        <begin position="6"/>
        <end position="27"/>
    </location>
</feature>
<accession>A9A1H3</accession>
<dbReference type="Proteomes" id="UP000000792">
    <property type="component" value="Chromosome"/>
</dbReference>
<evidence type="ECO:0000313" key="3">
    <source>
        <dbReference type="Proteomes" id="UP000000792"/>
    </source>
</evidence>
<dbReference type="GeneID" id="5773886"/>
<gene>
    <name evidence="2" type="ordered locus">Nmar_1256</name>
</gene>